<reference evidence="3 4" key="1">
    <citation type="submission" date="2020-07" db="EMBL/GenBank/DDBJ databases">
        <title>Complete Genome Sequence of an acetic acid bacterium, Acetobacter aceti JCM20276.</title>
        <authorList>
            <person name="Hirose Y."/>
            <person name="Mihara H."/>
        </authorList>
    </citation>
    <scope>NUCLEOTIDE SEQUENCE [LARGE SCALE GENOMIC DNA]</scope>
    <source>
        <strain evidence="3 4">JCM20276</strain>
    </source>
</reference>
<evidence type="ECO:0000313" key="3">
    <source>
        <dbReference type="EMBL" id="BCI66991.1"/>
    </source>
</evidence>
<organism evidence="3 4">
    <name type="scientific">Acetobacter aceti</name>
    <dbReference type="NCBI Taxonomy" id="435"/>
    <lineage>
        <taxon>Bacteria</taxon>
        <taxon>Pseudomonadati</taxon>
        <taxon>Pseudomonadota</taxon>
        <taxon>Alphaproteobacteria</taxon>
        <taxon>Acetobacterales</taxon>
        <taxon>Acetobacteraceae</taxon>
        <taxon>Acetobacter</taxon>
        <taxon>Acetobacter subgen. Acetobacter</taxon>
    </lineage>
</organism>
<feature type="region of interest" description="Disordered" evidence="1">
    <location>
        <begin position="158"/>
        <end position="177"/>
    </location>
</feature>
<dbReference type="RefSeq" id="WP_099348869.1">
    <property type="nucleotide sequence ID" value="NZ_AP023326.1"/>
</dbReference>
<dbReference type="EMBL" id="AP023326">
    <property type="protein sequence ID" value="BCI66991.1"/>
    <property type="molecule type" value="Genomic_DNA"/>
</dbReference>
<name>A0A6S6PK09_ACEAC</name>
<sequence>MSTGLFRLAIAGVVSLGLTAGSGAFAASCSGSPAAEAFDVQGLKSELMVTALSCKAQDRYNAVMEKFRTKLLAEEQRLNTYFRTTYGKRAQIEHDDYITQLANVQSEKSLQSGTIFCDQRIGMFDEVIALDDEHDLSKYALAKDITQPATFETCAAPAVEKTTETRSRARRRTARKA</sequence>
<dbReference type="PROSITE" id="PS51257">
    <property type="entry name" value="PROKAR_LIPOPROTEIN"/>
    <property type="match status" value="1"/>
</dbReference>
<accession>A0A6S6PK09</accession>
<evidence type="ECO:0008006" key="5">
    <source>
        <dbReference type="Google" id="ProtNLM"/>
    </source>
</evidence>
<dbReference type="AlphaFoldDB" id="A0A6S6PK09"/>
<feature type="signal peptide" evidence="2">
    <location>
        <begin position="1"/>
        <end position="26"/>
    </location>
</feature>
<evidence type="ECO:0000313" key="4">
    <source>
        <dbReference type="Proteomes" id="UP000515220"/>
    </source>
</evidence>
<feature type="chain" id="PRO_5028431811" description="Lysozyme inhibitor LprI N-terminal domain-containing protein" evidence="2">
    <location>
        <begin position="27"/>
        <end position="177"/>
    </location>
</feature>
<gene>
    <name evidence="3" type="ORF">AAJCM20276_16150</name>
</gene>
<evidence type="ECO:0000256" key="1">
    <source>
        <dbReference type="SAM" id="MobiDB-lite"/>
    </source>
</evidence>
<protein>
    <recommendedName>
        <fullName evidence="5">Lysozyme inhibitor LprI N-terminal domain-containing protein</fullName>
    </recommendedName>
</protein>
<evidence type="ECO:0000256" key="2">
    <source>
        <dbReference type="SAM" id="SignalP"/>
    </source>
</evidence>
<dbReference type="Proteomes" id="UP000515220">
    <property type="component" value="Chromosome"/>
</dbReference>
<feature type="compositionally biased region" description="Basic residues" evidence="1">
    <location>
        <begin position="168"/>
        <end position="177"/>
    </location>
</feature>
<keyword evidence="2" id="KW-0732">Signal</keyword>
<proteinExistence type="predicted"/>